<dbReference type="EMBL" id="SMBU01000056">
    <property type="protein sequence ID" value="TCU83738.1"/>
    <property type="molecule type" value="Genomic_DNA"/>
</dbReference>
<dbReference type="Proteomes" id="UP000295110">
    <property type="component" value="Unassembled WGS sequence"/>
</dbReference>
<evidence type="ECO:0000313" key="1">
    <source>
        <dbReference type="EMBL" id="TCU83738.1"/>
    </source>
</evidence>
<keyword evidence="2" id="KW-1185">Reference proteome</keyword>
<dbReference type="AlphaFoldDB" id="A0A4R3U942"/>
<name>A0A4R3U942_ROSSA</name>
<protein>
    <submittedName>
        <fullName evidence="1">Uncharacterized protein</fullName>
    </submittedName>
</protein>
<evidence type="ECO:0000313" key="2">
    <source>
        <dbReference type="Proteomes" id="UP000295110"/>
    </source>
</evidence>
<gene>
    <name evidence="1" type="ORF">EV671_10562</name>
</gene>
<dbReference type="RefSeq" id="WP_132576592.1">
    <property type="nucleotide sequence ID" value="NZ_CBCSGL010000060.1"/>
</dbReference>
<sequence>MIGRHLTDDGLVSLHWDNPDGPDVLAEIRRTSTARDVREGLLALAYAVDSAARPATGLCVIVDSRLSMPRLEAELSRFRSIVRPEVAHRIHLVGAKTGPNLHLNGEVPEFPQPFLRALYGAVQDEGMGNASTRVTRQQVKAVLVERALCGLAPMTLAEMRRQTGASYQTASAALTELLQLNIVAGERDGPIDLWLKPKVLLKLADEHAAARKELRYADPSGLSRMPSAMAERLLSLRSKGVAEKVAISGVLGALHFLPDLNITASPRLDLSVYDGDLRFVPKLDAGLVDADATKRKPLLVLHLQRDCRPPESIAREPELAARLDCLADLEQLGLQAEAEELAHELCEAARKAP</sequence>
<proteinExistence type="predicted"/>
<organism evidence="1 2">
    <name type="scientific">Roseateles saccharophilus</name>
    <name type="common">Pseudomonas saccharophila</name>
    <dbReference type="NCBI Taxonomy" id="304"/>
    <lineage>
        <taxon>Bacteria</taxon>
        <taxon>Pseudomonadati</taxon>
        <taxon>Pseudomonadota</taxon>
        <taxon>Betaproteobacteria</taxon>
        <taxon>Burkholderiales</taxon>
        <taxon>Sphaerotilaceae</taxon>
        <taxon>Roseateles</taxon>
    </lineage>
</organism>
<accession>A0A4R3U942</accession>
<comment type="caution">
    <text evidence="1">The sequence shown here is derived from an EMBL/GenBank/DDBJ whole genome shotgun (WGS) entry which is preliminary data.</text>
</comment>
<dbReference type="OrthoDB" id="8882855at2"/>
<reference evidence="1 2" key="1">
    <citation type="submission" date="2019-03" db="EMBL/GenBank/DDBJ databases">
        <title>Genomic Encyclopedia of Type Strains, Phase IV (KMG-IV): sequencing the most valuable type-strain genomes for metagenomic binning, comparative biology and taxonomic classification.</title>
        <authorList>
            <person name="Goeker M."/>
        </authorList>
    </citation>
    <scope>NUCLEOTIDE SEQUENCE [LARGE SCALE GENOMIC DNA]</scope>
    <source>
        <strain evidence="1 2">DSM 654</strain>
    </source>
</reference>